<accession>A0A6C9QCW8</accession>
<keyword evidence="4" id="KW-0378">Hydrolase</keyword>
<dbReference type="InterPro" id="IPR021046">
    <property type="entry name" value="Cold-shock_DEAD_Abox_C"/>
</dbReference>
<evidence type="ECO:0000256" key="6">
    <source>
        <dbReference type="ARBA" id="ARBA00022840"/>
    </source>
</evidence>
<name>A0A6C9QCW8_ECOLX</name>
<feature type="compositionally biased region" description="Basic and acidic residues" evidence="9">
    <location>
        <begin position="46"/>
        <end position="81"/>
    </location>
</feature>
<keyword evidence="3" id="KW-0547">Nucleotide-binding</keyword>
<keyword evidence="5 13" id="KW-0347">Helicase</keyword>
<organism evidence="13">
    <name type="scientific">Escherichia coli</name>
    <dbReference type="NCBI Taxonomy" id="562"/>
    <lineage>
        <taxon>Bacteria</taxon>
        <taxon>Pseudomonadati</taxon>
        <taxon>Pseudomonadota</taxon>
        <taxon>Gammaproteobacteria</taxon>
        <taxon>Enterobacterales</taxon>
        <taxon>Enterobacteriaceae</taxon>
        <taxon>Escherichia</taxon>
    </lineage>
</organism>
<reference evidence="13" key="1">
    <citation type="journal article" date="2019" name="Nat. Med.">
        <title>A library of human gut bacterial isolates paired with longitudinal multiomics data enables mechanistic microbiome research.</title>
        <authorList>
            <person name="Poyet M."/>
            <person name="Groussin M."/>
            <person name="Gibbons S.M."/>
            <person name="Avila-Pacheco J."/>
            <person name="Jiang X."/>
            <person name="Kearney S.M."/>
            <person name="Perrotta A.R."/>
            <person name="Berdy B."/>
            <person name="Zhao S."/>
            <person name="Lieberman T.D."/>
            <person name="Swanson P.K."/>
            <person name="Smith M."/>
            <person name="Roesemann S."/>
            <person name="Alexander J.E."/>
            <person name="Rich S.A."/>
            <person name="Livny J."/>
            <person name="Vlamakis H."/>
            <person name="Clish C."/>
            <person name="Bullock K."/>
            <person name="Deik A."/>
            <person name="Scott J."/>
            <person name="Pierce K.A."/>
            <person name="Xavier R.J."/>
            <person name="Alm E.J."/>
        </authorList>
    </citation>
    <scope>NUCLEOTIDE SEQUENCE</scope>
    <source>
        <strain evidence="13">BIOML-A446</strain>
    </source>
</reference>
<evidence type="ECO:0000259" key="11">
    <source>
        <dbReference type="Pfam" id="PF12343"/>
    </source>
</evidence>
<dbReference type="Pfam" id="PF03880">
    <property type="entry name" value="DbpA"/>
    <property type="match status" value="1"/>
</dbReference>
<feature type="region of interest" description="Disordered" evidence="9">
    <location>
        <begin position="159"/>
        <end position="233"/>
    </location>
</feature>
<dbReference type="Gene3D" id="3.30.70.330">
    <property type="match status" value="1"/>
</dbReference>
<dbReference type="InterPro" id="IPR005580">
    <property type="entry name" value="DbpA/CsdA_RNA-bd_dom"/>
</dbReference>
<evidence type="ECO:0000259" key="12">
    <source>
        <dbReference type="Pfam" id="PF25399"/>
    </source>
</evidence>
<feature type="region of interest" description="Disordered" evidence="9">
    <location>
        <begin position="35"/>
        <end position="81"/>
    </location>
</feature>
<evidence type="ECO:0000256" key="4">
    <source>
        <dbReference type="ARBA" id="ARBA00022801"/>
    </source>
</evidence>
<protein>
    <submittedName>
        <fullName evidence="13">ATP-dependent RNA helicase</fullName>
    </submittedName>
</protein>
<evidence type="ECO:0000256" key="7">
    <source>
        <dbReference type="ARBA" id="ARBA00022884"/>
    </source>
</evidence>
<evidence type="ECO:0000313" key="13">
    <source>
        <dbReference type="EMBL" id="MSL39295.1"/>
    </source>
</evidence>
<evidence type="ECO:0000256" key="2">
    <source>
        <dbReference type="ARBA" id="ARBA00022490"/>
    </source>
</evidence>
<dbReference type="AlphaFoldDB" id="A0A6C9QCW8"/>
<feature type="domain" description="RNA helicase DeaD dimerization" evidence="12">
    <location>
        <begin position="1"/>
        <end position="43"/>
    </location>
</feature>
<dbReference type="Pfam" id="PF25399">
    <property type="entry name" value="DeaD_dimer"/>
    <property type="match status" value="1"/>
</dbReference>
<dbReference type="CDD" id="cd12499">
    <property type="entry name" value="RRM_EcCsdA_like"/>
    <property type="match status" value="1"/>
</dbReference>
<feature type="non-terminal residue" evidence="13">
    <location>
        <position position="1"/>
    </location>
</feature>
<comment type="caution">
    <text evidence="13">The sequence shown here is derived from an EMBL/GenBank/DDBJ whole genome shotgun (WGS) entry which is preliminary data.</text>
</comment>
<gene>
    <name evidence="13" type="ORF">GKE65_13840</name>
</gene>
<feature type="compositionally biased region" description="Basic and acidic residues" evidence="9">
    <location>
        <begin position="168"/>
        <end position="233"/>
    </location>
</feature>
<evidence type="ECO:0000256" key="9">
    <source>
        <dbReference type="SAM" id="MobiDB-lite"/>
    </source>
</evidence>
<dbReference type="GO" id="GO:0016817">
    <property type="term" value="F:hydrolase activity, acting on acid anhydrides"/>
    <property type="evidence" value="ECO:0007669"/>
    <property type="project" value="InterPro"/>
</dbReference>
<evidence type="ECO:0000256" key="3">
    <source>
        <dbReference type="ARBA" id="ARBA00022741"/>
    </source>
</evidence>
<dbReference type="GO" id="GO:0005524">
    <property type="term" value="F:ATP binding"/>
    <property type="evidence" value="ECO:0007669"/>
    <property type="project" value="UniProtKB-KW"/>
</dbReference>
<dbReference type="GO" id="GO:0003723">
    <property type="term" value="F:RNA binding"/>
    <property type="evidence" value="ECO:0007669"/>
    <property type="project" value="UniProtKB-KW"/>
</dbReference>
<proteinExistence type="predicted"/>
<dbReference type="GO" id="GO:0005737">
    <property type="term" value="C:cytoplasm"/>
    <property type="evidence" value="ECO:0007669"/>
    <property type="project" value="UniProtKB-SubCell"/>
</dbReference>
<comment type="catalytic activity">
    <reaction evidence="8">
        <text>ATP + H2O = ADP + phosphate + H(+)</text>
        <dbReference type="Rhea" id="RHEA:13065"/>
        <dbReference type="ChEBI" id="CHEBI:15377"/>
        <dbReference type="ChEBI" id="CHEBI:15378"/>
        <dbReference type="ChEBI" id="CHEBI:30616"/>
        <dbReference type="ChEBI" id="CHEBI:43474"/>
        <dbReference type="ChEBI" id="CHEBI:456216"/>
        <dbReference type="EC" id="3.6.4.13"/>
    </reaction>
</comment>
<keyword evidence="7" id="KW-0694">RNA-binding</keyword>
<dbReference type="InterPro" id="IPR034415">
    <property type="entry name" value="CsdA_RRM"/>
</dbReference>
<evidence type="ECO:0000259" key="10">
    <source>
        <dbReference type="Pfam" id="PF03880"/>
    </source>
</evidence>
<dbReference type="GO" id="GO:0003724">
    <property type="term" value="F:RNA helicase activity"/>
    <property type="evidence" value="ECO:0007669"/>
    <property type="project" value="UniProtKB-EC"/>
</dbReference>
<sequence>DQYRALLSKIQPTAEGEELDLETLAAALLKMAQGERTLIVPPDAPMRPKREFRDRDDRGPRDRNDRGPRGDREDRPRRERRDVGDMQLYRIEVGRDDGVEVRHIVGAIANEGDISSRYIGNIKLFASHSTIELPKGMPGEVLQHFTRTRILNKPMNMQLLGDAQPHTGGERRGGGRGFGGERREGGREGGRNFSGERREGGRGDGRRFSGERREGRAPRRDDSTGRRRFGGDA</sequence>
<keyword evidence="2" id="KW-0963">Cytoplasm</keyword>
<dbReference type="FunFam" id="3.30.70.330:FF:000068">
    <property type="entry name" value="ATP-dependent RNA helicase DeaD"/>
    <property type="match status" value="1"/>
</dbReference>
<comment type="subcellular location">
    <subcellularLocation>
        <location evidence="1">Cytoplasm</location>
    </subcellularLocation>
</comment>
<dbReference type="InterPro" id="IPR012677">
    <property type="entry name" value="Nucleotide-bd_a/b_plait_sf"/>
</dbReference>
<evidence type="ECO:0000256" key="5">
    <source>
        <dbReference type="ARBA" id="ARBA00022806"/>
    </source>
</evidence>
<dbReference type="EMBL" id="WKRU01000135">
    <property type="protein sequence ID" value="MSL39295.1"/>
    <property type="molecule type" value="Genomic_DNA"/>
</dbReference>
<feature type="domain" description="Cold-shock protein DEAD box A C-terminal" evidence="11">
    <location>
        <begin position="168"/>
        <end position="233"/>
    </location>
</feature>
<dbReference type="Pfam" id="PF12343">
    <property type="entry name" value="DeaD_C"/>
    <property type="match status" value="1"/>
</dbReference>
<feature type="domain" description="DEAD box helicase DbpA/CsdA RNA-binding" evidence="10">
    <location>
        <begin position="89"/>
        <end position="158"/>
    </location>
</feature>
<evidence type="ECO:0000256" key="8">
    <source>
        <dbReference type="ARBA" id="ARBA00047984"/>
    </source>
</evidence>
<dbReference type="InterPro" id="IPR057325">
    <property type="entry name" value="DeaD_dimer"/>
</dbReference>
<evidence type="ECO:0000256" key="1">
    <source>
        <dbReference type="ARBA" id="ARBA00004496"/>
    </source>
</evidence>
<keyword evidence="6" id="KW-0067">ATP-binding</keyword>